<comment type="catalytic activity">
    <reaction evidence="5 6">
        <text>RNA(n) + a ribonucleoside 5'-triphosphate = RNA(n+1) + diphosphate</text>
        <dbReference type="Rhea" id="RHEA:21248"/>
        <dbReference type="Rhea" id="RHEA-COMP:14527"/>
        <dbReference type="Rhea" id="RHEA-COMP:17342"/>
        <dbReference type="ChEBI" id="CHEBI:33019"/>
        <dbReference type="ChEBI" id="CHEBI:61557"/>
        <dbReference type="ChEBI" id="CHEBI:140395"/>
        <dbReference type="EC" id="2.7.7.6"/>
    </reaction>
</comment>
<dbReference type="NCBIfam" id="NF001616">
    <property type="entry name" value="PRK00405.1"/>
    <property type="match status" value="1"/>
</dbReference>
<evidence type="ECO:0000259" key="11">
    <source>
        <dbReference type="Pfam" id="PF04565"/>
    </source>
</evidence>
<evidence type="ECO:0000256" key="6">
    <source>
        <dbReference type="HAMAP-Rule" id="MF_01321"/>
    </source>
</evidence>
<sequence length="1223" mass="137083">MATNKTNYVLRKFGPITERRDYSKTKNNLPLTDILEMQRDSFEEFLNKQIEKTLRDSYPIVSTNGKVEISYVHNSLRIEKPLVSEVKAIREAKQRGSTYAANIHVKLQKQVTETGEIATDEVLLCEIPLMTRGGSFIINGSEKIIVSQLIRSPGVYFSTKTRDKQSDDLFNKVDLLPRMGSWVEIKHKVSGNSIDNVKIRIDKNKQFSLSLFLVALGLKHEDMINLFGKSETLLETLKKDKYDFSKDEHRTIIRDAQEKIFRTIRKGDRVTKEATKNLIASLLFNEKRYNLTASGRFIINRKLTLLDRITGTYLAEDLKTSKGAIIFEKGIKIDKQVAKDIQKAFSDGILPLSKLTKETSLSDDVYARYGEEDNELRKRVNVIKVRIFKNRRDRDLAETNPEEDNSYLVIANDPSSNERHLLVSDIIAALGYYFNLGDGIGLDDDPDSLVNKRIVSVGELLLNQFIIGLNKMEKNTLEKISAREASKITPKNVTNNKMVQNQIKTFFNSSKLSQFMDQTNPLAEISSKRKITSLGMGGLNRDTAQFEVRDVHTTHYGRICPIETPEGQNIGLILNLATFARINDLGFLETPYYRVNNGVVDASKPIYLTSYEELDLHFAQSTINLDDNNRIIDPKVTVKYNGEYTIVDATEVDYVSVSSNQMTSLASSCIPFLENNDANRALMGANMQRQSVPLLVAEAPNVATGIEADLAKYSSANVKANRAGKVIYVDGKEIKIQPFSDSDSKTRTDVYQLLSYERSNQGTVMSQTPIVKVGDTVEAGQIITDGSSFKNGEMSIGKNLLVGFSTFEGYNFEDAIIINERLFKDDTLTSIHIEEQSIQFRKLKAGDDELTAEIPNVSLRSRRNLNDEGIVNIGSEVLPGDILVGRVSPRGDENTSPSEKLLNGIFNQKITTKKDTSLKVKNGHQGTVIDVQILSRKFGDKLEDGIDKIVKVYIAQKRKIKVGDKMAGRYGNKGVISRIVPEEDMPYLEDGTPLDVLLNPQGVPSRMNIGQVFELHLGMVSRLTGAKFVSPVFDGIKWEDIQSELENAGLDRSGKTKIYDPQTGLPFDHPVSVGMMYMLKLSHMVDDKMHARSVGPYSLITQQPLGGKSQNGGQRFGEMETWALESYGATNILQEILTYKSDNIEGRNYLYGALTSGTALPKPGVPESFSVLAYELRGLGVKFEVHEKDTDDNLENEIGDVDDLDDIEFEDMDSDFNIDAYEN</sequence>
<dbReference type="RefSeq" id="WP_084232008.1">
    <property type="nucleotide sequence ID" value="NZ_FWXE01000002.1"/>
</dbReference>
<keyword evidence="4 6" id="KW-0804">Transcription</keyword>
<dbReference type="Pfam" id="PF00562">
    <property type="entry name" value="RNA_pol_Rpb2_6"/>
    <property type="match status" value="1"/>
</dbReference>
<feature type="domain" description="RNA polymerase Rpb2" evidence="11">
    <location>
        <begin position="514"/>
        <end position="582"/>
    </location>
</feature>
<accession>A0ABX4H443</accession>
<proteinExistence type="inferred from homology"/>
<dbReference type="InterPro" id="IPR037033">
    <property type="entry name" value="DNA-dir_RNAP_su2_hyb_sf"/>
</dbReference>
<dbReference type="InterPro" id="IPR015712">
    <property type="entry name" value="DNA-dir_RNA_pol_su2"/>
</dbReference>
<evidence type="ECO:0000259" key="12">
    <source>
        <dbReference type="Pfam" id="PF10385"/>
    </source>
</evidence>
<dbReference type="InterPro" id="IPR007644">
    <property type="entry name" value="RNA_pol_bsu_protrusion"/>
</dbReference>
<evidence type="ECO:0000313" key="13">
    <source>
        <dbReference type="EMBL" id="PAF54662.1"/>
    </source>
</evidence>
<gene>
    <name evidence="6" type="primary">rpoB</name>
    <name evidence="13" type="ORF">CJF60_02905</name>
</gene>
<dbReference type="Gene3D" id="2.40.270.10">
    <property type="entry name" value="DNA-directed RNA polymerase, subunit 2, domain 6"/>
    <property type="match status" value="3"/>
</dbReference>
<comment type="similarity">
    <text evidence="6 7">Belongs to the RNA polymerase beta chain family.</text>
</comment>
<protein>
    <recommendedName>
        <fullName evidence="6">DNA-directed RNA polymerase subunit beta</fullName>
        <shortName evidence="6">RNAP subunit beta</shortName>
        <ecNumber evidence="6">2.7.7.6</ecNumber>
    </recommendedName>
    <alternativeName>
        <fullName evidence="6">RNA polymerase subunit beta</fullName>
    </alternativeName>
    <alternativeName>
        <fullName evidence="6">Transcriptase subunit beta</fullName>
    </alternativeName>
</protein>
<evidence type="ECO:0000256" key="7">
    <source>
        <dbReference type="RuleBase" id="RU000434"/>
    </source>
</evidence>
<dbReference type="CDD" id="cd00653">
    <property type="entry name" value="RNA_pol_B_RPB2"/>
    <property type="match status" value="1"/>
</dbReference>
<dbReference type="Gene3D" id="3.90.1800.10">
    <property type="entry name" value="RNA polymerase alpha subunit dimerisation domain"/>
    <property type="match status" value="1"/>
</dbReference>
<dbReference type="EC" id="2.7.7.6" evidence="6"/>
<evidence type="ECO:0000256" key="3">
    <source>
        <dbReference type="ARBA" id="ARBA00022695"/>
    </source>
</evidence>
<dbReference type="SUPFAM" id="SSF64484">
    <property type="entry name" value="beta and beta-prime subunits of DNA dependent RNA-polymerase"/>
    <property type="match status" value="1"/>
</dbReference>
<organism evidence="13 14">
    <name type="scientific">Mycoplasmopsis agassizii</name>
    <dbReference type="NCBI Taxonomy" id="33922"/>
    <lineage>
        <taxon>Bacteria</taxon>
        <taxon>Bacillati</taxon>
        <taxon>Mycoplasmatota</taxon>
        <taxon>Mycoplasmoidales</taxon>
        <taxon>Metamycoplasmataceae</taxon>
        <taxon>Mycoplasmopsis</taxon>
    </lineage>
</organism>
<dbReference type="Pfam" id="PF04563">
    <property type="entry name" value="RNA_pol_Rpb2_1"/>
    <property type="match status" value="1"/>
</dbReference>
<dbReference type="Pfam" id="PF04565">
    <property type="entry name" value="RNA_pol_Rpb2_3"/>
    <property type="match status" value="1"/>
</dbReference>
<evidence type="ECO:0000259" key="9">
    <source>
        <dbReference type="Pfam" id="PF04560"/>
    </source>
</evidence>
<feature type="domain" description="RNA polymerase beta subunit protrusion" evidence="10">
    <location>
        <begin position="35"/>
        <end position="499"/>
    </location>
</feature>
<dbReference type="InterPro" id="IPR042107">
    <property type="entry name" value="DNA-dir_RNA_pol_bsu_ext_1_sf"/>
</dbReference>
<dbReference type="InterPro" id="IPR010243">
    <property type="entry name" value="RNA_pol_bsu_bac"/>
</dbReference>
<evidence type="ECO:0000256" key="5">
    <source>
        <dbReference type="ARBA" id="ARBA00048552"/>
    </source>
</evidence>
<dbReference type="Gene3D" id="2.40.50.100">
    <property type="match status" value="1"/>
</dbReference>
<evidence type="ECO:0000259" key="10">
    <source>
        <dbReference type="Pfam" id="PF04563"/>
    </source>
</evidence>
<feature type="domain" description="DNA-directed RNA polymerase subunit 2 hybrid-binding" evidence="8">
    <location>
        <begin position="720"/>
        <end position="1110"/>
    </location>
</feature>
<dbReference type="InterPro" id="IPR007120">
    <property type="entry name" value="DNA-dir_RNAP_su2_dom"/>
</dbReference>
<dbReference type="Gene3D" id="2.30.150.10">
    <property type="entry name" value="DNA-directed RNA polymerase, beta subunit, external 1 domain"/>
    <property type="match status" value="1"/>
</dbReference>
<feature type="domain" description="DNA-directed RNA polymerase beta subunit external 1" evidence="12">
    <location>
        <begin position="592"/>
        <end position="658"/>
    </location>
</feature>
<dbReference type="Pfam" id="PF04560">
    <property type="entry name" value="RNA_pol_Rpb2_7"/>
    <property type="match status" value="1"/>
</dbReference>
<evidence type="ECO:0000259" key="8">
    <source>
        <dbReference type="Pfam" id="PF00562"/>
    </source>
</evidence>
<dbReference type="HAMAP" id="MF_01321">
    <property type="entry name" value="RNApol_bact_RpoB"/>
    <property type="match status" value="1"/>
</dbReference>
<reference evidence="13" key="1">
    <citation type="submission" date="2017-08" db="EMBL/GenBank/DDBJ databases">
        <authorList>
            <person name="Alvarez-Ponce D."/>
            <person name="Weitzman C.L."/>
            <person name="Tillett R.L."/>
            <person name="Sandmeier F.C."/>
            <person name="Tracy C.R."/>
        </authorList>
    </citation>
    <scope>NUCLEOTIDE SEQUENCE [LARGE SCALE GENOMIC DNA]</scope>
    <source>
        <strain evidence="13">PS6</strain>
    </source>
</reference>
<name>A0ABX4H443_9BACT</name>
<evidence type="ECO:0000313" key="14">
    <source>
        <dbReference type="Proteomes" id="UP000217033"/>
    </source>
</evidence>
<feature type="domain" description="RNA polymerase Rpb2" evidence="9">
    <location>
        <begin position="1112"/>
        <end position="1187"/>
    </location>
</feature>
<dbReference type="InterPro" id="IPR019462">
    <property type="entry name" value="DNA-dir_RNA_pol_bsu_external_1"/>
</dbReference>
<dbReference type="InterPro" id="IPR007641">
    <property type="entry name" value="RNA_pol_Rpb2_7"/>
</dbReference>
<comment type="caution">
    <text evidence="13">The sequence shown here is derived from an EMBL/GenBank/DDBJ whole genome shotgun (WGS) entry which is preliminary data.</text>
</comment>
<evidence type="ECO:0000256" key="1">
    <source>
        <dbReference type="ARBA" id="ARBA00022478"/>
    </source>
</evidence>
<dbReference type="EMBL" id="NQMN01000002">
    <property type="protein sequence ID" value="PAF54662.1"/>
    <property type="molecule type" value="Genomic_DNA"/>
</dbReference>
<dbReference type="InterPro" id="IPR007645">
    <property type="entry name" value="RNA_pol_Rpb2_3"/>
</dbReference>
<dbReference type="PANTHER" id="PTHR20856">
    <property type="entry name" value="DNA-DIRECTED RNA POLYMERASE I SUBUNIT 2"/>
    <property type="match status" value="1"/>
</dbReference>
<evidence type="ECO:0000256" key="4">
    <source>
        <dbReference type="ARBA" id="ARBA00023163"/>
    </source>
</evidence>
<comment type="subunit">
    <text evidence="6">The RNAP catalytic core consists of 2 alpha, 1 beta, 1 beta' and 1 omega subunit. When a sigma factor is associated with the core the holoenzyme is formed, which can initiate transcription.</text>
</comment>
<keyword evidence="1 6" id="KW-0240">DNA-directed RNA polymerase</keyword>
<dbReference type="Proteomes" id="UP000217033">
    <property type="component" value="Unassembled WGS sequence"/>
</dbReference>
<dbReference type="Pfam" id="PF10385">
    <property type="entry name" value="RNA_pol_Rpb2_45"/>
    <property type="match status" value="1"/>
</dbReference>
<keyword evidence="3 6" id="KW-0548">Nucleotidyltransferase</keyword>
<keyword evidence="14" id="KW-1185">Reference proteome</keyword>
<dbReference type="GO" id="GO:0000428">
    <property type="term" value="C:DNA-directed RNA polymerase complex"/>
    <property type="evidence" value="ECO:0007669"/>
    <property type="project" value="UniProtKB-KW"/>
</dbReference>
<evidence type="ECO:0000256" key="2">
    <source>
        <dbReference type="ARBA" id="ARBA00022679"/>
    </source>
</evidence>
<comment type="function">
    <text evidence="6">DNA-dependent RNA polymerase catalyzes the transcription of DNA into RNA using the four ribonucleoside triphosphates as substrates.</text>
</comment>
<keyword evidence="2 6" id="KW-0808">Transferase</keyword>
<dbReference type="Gene3D" id="3.90.1100.10">
    <property type="match status" value="2"/>
</dbReference>